<accession>A0ABX1WH65</accession>
<evidence type="ECO:0000256" key="4">
    <source>
        <dbReference type="ARBA" id="ARBA00022679"/>
    </source>
</evidence>
<keyword evidence="2" id="KW-1003">Cell membrane</keyword>
<evidence type="ECO:0000256" key="8">
    <source>
        <dbReference type="SAM" id="Phobius"/>
    </source>
</evidence>
<keyword evidence="11" id="KW-1185">Reference proteome</keyword>
<keyword evidence="6 8" id="KW-1133">Transmembrane helix</keyword>
<feature type="transmembrane region" description="Helical" evidence="8">
    <location>
        <begin position="206"/>
        <end position="226"/>
    </location>
</feature>
<evidence type="ECO:0000256" key="7">
    <source>
        <dbReference type="ARBA" id="ARBA00023136"/>
    </source>
</evidence>
<dbReference type="RefSeq" id="WP_171364574.1">
    <property type="nucleotide sequence ID" value="NZ_WVQY01000012.1"/>
</dbReference>
<feature type="domain" description="Glycosyltransferase RgtA/B/C/D-like" evidence="9">
    <location>
        <begin position="70"/>
        <end position="222"/>
    </location>
</feature>
<name>A0ABX1WH65_9RHOB</name>
<evidence type="ECO:0000256" key="2">
    <source>
        <dbReference type="ARBA" id="ARBA00022475"/>
    </source>
</evidence>
<evidence type="ECO:0000256" key="5">
    <source>
        <dbReference type="ARBA" id="ARBA00022692"/>
    </source>
</evidence>
<dbReference type="PANTHER" id="PTHR33908:SF11">
    <property type="entry name" value="MEMBRANE PROTEIN"/>
    <property type="match status" value="1"/>
</dbReference>
<dbReference type="InterPro" id="IPR038731">
    <property type="entry name" value="RgtA/B/C-like"/>
</dbReference>
<gene>
    <name evidence="10" type="ORF">GS617_20010</name>
</gene>
<evidence type="ECO:0000313" key="11">
    <source>
        <dbReference type="Proteomes" id="UP000599383"/>
    </source>
</evidence>
<reference evidence="10 11" key="1">
    <citation type="submission" date="2019-12" db="EMBL/GenBank/DDBJ databases">
        <title>Ruegeria JWLKs population differentiation of coral mucus and skeleton niches.</title>
        <authorList>
            <person name="Luo D."/>
        </authorList>
    </citation>
    <scope>NUCLEOTIDE SEQUENCE [LARGE SCALE GENOMIC DNA]</scope>
    <source>
        <strain evidence="10 11">HKCCD6238</strain>
    </source>
</reference>
<dbReference type="Pfam" id="PF13231">
    <property type="entry name" value="PMT_2"/>
    <property type="match status" value="1"/>
</dbReference>
<evidence type="ECO:0000313" key="10">
    <source>
        <dbReference type="EMBL" id="NOD32564.1"/>
    </source>
</evidence>
<dbReference type="EMBL" id="WVQY01000012">
    <property type="protein sequence ID" value="NOD32564.1"/>
    <property type="molecule type" value="Genomic_DNA"/>
</dbReference>
<evidence type="ECO:0000256" key="6">
    <source>
        <dbReference type="ARBA" id="ARBA00022989"/>
    </source>
</evidence>
<feature type="transmembrane region" description="Helical" evidence="8">
    <location>
        <begin position="323"/>
        <end position="344"/>
    </location>
</feature>
<evidence type="ECO:0000256" key="1">
    <source>
        <dbReference type="ARBA" id="ARBA00004651"/>
    </source>
</evidence>
<dbReference type="InterPro" id="IPR050297">
    <property type="entry name" value="LipidA_mod_glycosyltrf_83"/>
</dbReference>
<keyword evidence="5 8" id="KW-0812">Transmembrane</keyword>
<sequence>MKQPSPALDRNDLAILLFILLLAAVLRSAGLNAPLWYDEIRTVDTHVSLPWNEMMREYSMNHHYFFSMKAKLVSQIFGDQAWAYRFPAVLFGVGLVGVIWWLAKEVADSTIAHVSALLVALSYHQVWFSQNARGYTELAFWSTLGFIFFLRGMRQPATGTWVAFGFTAAAAVFTHLTGAFFFVALGLIWLLSLVTGFDRGTLTREWVLHPLVGVAVALVLVLLAYLPILPSIAGTVSEVSATSAVDPMQEYQNPIWTIVEGLRTAVGNTGPLMLFIAISGLAVIVFGAVGAHATQPLFFPSIAMHIAVTLLLLLSLEMRIWPRFFFVDIGLIIILAVVGCRYGADAVARWAQQPRFGSPLFALGVLAMIVVSVFLVQRNYSAPKQDLAGAFALVEETRSPLERVYAINPGGPLFEDHFDADWGTIGDAQDYSEAMAQPGPVALVVLFPDRMFRAIPDLQRDAEGRLERVHEFAGTLGDGKVLVYRRR</sequence>
<proteinExistence type="predicted"/>
<comment type="caution">
    <text evidence="10">The sequence shown here is derived from an EMBL/GenBank/DDBJ whole genome shotgun (WGS) entry which is preliminary data.</text>
</comment>
<evidence type="ECO:0000259" key="9">
    <source>
        <dbReference type="Pfam" id="PF13231"/>
    </source>
</evidence>
<feature type="transmembrane region" description="Helical" evidence="8">
    <location>
        <begin position="82"/>
        <end position="103"/>
    </location>
</feature>
<dbReference type="Proteomes" id="UP000599383">
    <property type="component" value="Unassembled WGS sequence"/>
</dbReference>
<comment type="subcellular location">
    <subcellularLocation>
        <location evidence="1">Cell membrane</location>
        <topology evidence="1">Multi-pass membrane protein</topology>
    </subcellularLocation>
</comment>
<keyword evidence="4" id="KW-0808">Transferase</keyword>
<keyword evidence="3" id="KW-0328">Glycosyltransferase</keyword>
<keyword evidence="7 8" id="KW-0472">Membrane</keyword>
<organism evidence="10 11">
    <name type="scientific">Ruegeria atlantica</name>
    <dbReference type="NCBI Taxonomy" id="81569"/>
    <lineage>
        <taxon>Bacteria</taxon>
        <taxon>Pseudomonadati</taxon>
        <taxon>Pseudomonadota</taxon>
        <taxon>Alphaproteobacteria</taxon>
        <taxon>Rhodobacterales</taxon>
        <taxon>Roseobacteraceae</taxon>
        <taxon>Ruegeria</taxon>
    </lineage>
</organism>
<dbReference type="PANTHER" id="PTHR33908">
    <property type="entry name" value="MANNOSYLTRANSFERASE YKCB-RELATED"/>
    <property type="match status" value="1"/>
</dbReference>
<feature type="transmembrane region" description="Helical" evidence="8">
    <location>
        <begin position="297"/>
        <end position="316"/>
    </location>
</feature>
<feature type="transmembrane region" description="Helical" evidence="8">
    <location>
        <begin position="272"/>
        <end position="291"/>
    </location>
</feature>
<evidence type="ECO:0000256" key="3">
    <source>
        <dbReference type="ARBA" id="ARBA00022676"/>
    </source>
</evidence>
<feature type="transmembrane region" description="Helical" evidence="8">
    <location>
        <begin position="356"/>
        <end position="376"/>
    </location>
</feature>
<feature type="transmembrane region" description="Helical" evidence="8">
    <location>
        <begin position="162"/>
        <end position="194"/>
    </location>
</feature>
<feature type="transmembrane region" description="Helical" evidence="8">
    <location>
        <begin position="110"/>
        <end position="128"/>
    </location>
</feature>
<protein>
    <recommendedName>
        <fullName evidence="9">Glycosyltransferase RgtA/B/C/D-like domain-containing protein</fullName>
    </recommendedName>
</protein>